<sequence length="286" mass="33400">MLTEIEADISAWMDPRPGQTMTKPPEDEAPFFPSIFTSYRSVAGNRGRAEVLAKQTAAQRLALLQLQEERGEIWDFLDLEDNIDIPINRISKELRCYLEKSTMSKILDKKEDEIADKIRLDIKDDLRFNRNENASIREELYKRAHKHKYAIYKVMERDLEELNRKAILDPKMNHARIRSQFKVKLQQLAASIPQIHAEIIAEMEKRMGMDPKDIEVQYPHKKQWEHNQAFLEKLRSNSMPILPRGLPPIQSSCRGSREGEMLEVMSMTVGSKADRQLRRASTMYFQ</sequence>
<keyword evidence="2" id="KW-1185">Reference proteome</keyword>
<proteinExistence type="predicted"/>
<dbReference type="InParanoid" id="A0A2P6NEC7"/>
<organism evidence="1 2">
    <name type="scientific">Planoprotostelium fungivorum</name>
    <dbReference type="NCBI Taxonomy" id="1890364"/>
    <lineage>
        <taxon>Eukaryota</taxon>
        <taxon>Amoebozoa</taxon>
        <taxon>Evosea</taxon>
        <taxon>Variosea</taxon>
        <taxon>Cavosteliida</taxon>
        <taxon>Cavosteliaceae</taxon>
        <taxon>Planoprotostelium</taxon>
    </lineage>
</organism>
<accession>A0A2P6NEC7</accession>
<comment type="caution">
    <text evidence="1">The sequence shown here is derived from an EMBL/GenBank/DDBJ whole genome shotgun (WGS) entry which is preliminary data.</text>
</comment>
<reference evidence="1 2" key="1">
    <citation type="journal article" date="2018" name="Genome Biol. Evol.">
        <title>Multiple Roots of Fruiting Body Formation in Amoebozoa.</title>
        <authorList>
            <person name="Hillmann F."/>
            <person name="Forbes G."/>
            <person name="Novohradska S."/>
            <person name="Ferling I."/>
            <person name="Riege K."/>
            <person name="Groth M."/>
            <person name="Westermann M."/>
            <person name="Marz M."/>
            <person name="Spaller T."/>
            <person name="Winckler T."/>
            <person name="Schaap P."/>
            <person name="Glockner G."/>
        </authorList>
    </citation>
    <scope>NUCLEOTIDE SEQUENCE [LARGE SCALE GENOMIC DNA]</scope>
    <source>
        <strain evidence="1 2">Jena</strain>
    </source>
</reference>
<dbReference type="Proteomes" id="UP000241769">
    <property type="component" value="Unassembled WGS sequence"/>
</dbReference>
<evidence type="ECO:0000313" key="2">
    <source>
        <dbReference type="Proteomes" id="UP000241769"/>
    </source>
</evidence>
<name>A0A2P6NEC7_9EUKA</name>
<protein>
    <submittedName>
        <fullName evidence="1">Uncharacterized protein</fullName>
    </submittedName>
</protein>
<dbReference type="EMBL" id="MDYQ01000106">
    <property type="protein sequence ID" value="PRP82314.1"/>
    <property type="molecule type" value="Genomic_DNA"/>
</dbReference>
<evidence type="ECO:0000313" key="1">
    <source>
        <dbReference type="EMBL" id="PRP82314.1"/>
    </source>
</evidence>
<gene>
    <name evidence="1" type="ORF">PROFUN_10386</name>
</gene>
<dbReference type="AlphaFoldDB" id="A0A2P6NEC7"/>